<proteinExistence type="predicted"/>
<organism evidence="2 3">
    <name type="scientific">Actinoalloteichus hoggarensis</name>
    <dbReference type="NCBI Taxonomy" id="1470176"/>
    <lineage>
        <taxon>Bacteria</taxon>
        <taxon>Bacillati</taxon>
        <taxon>Actinomycetota</taxon>
        <taxon>Actinomycetes</taxon>
        <taxon>Pseudonocardiales</taxon>
        <taxon>Pseudonocardiaceae</taxon>
        <taxon>Actinoalloteichus</taxon>
    </lineage>
</organism>
<evidence type="ECO:0000256" key="1">
    <source>
        <dbReference type="SAM" id="MobiDB-lite"/>
    </source>
</evidence>
<feature type="compositionally biased region" description="Basic and acidic residues" evidence="1">
    <location>
        <begin position="20"/>
        <end position="33"/>
    </location>
</feature>
<keyword evidence="3" id="KW-1185">Reference proteome</keyword>
<sequence length="46" mass="4693">MKTVDDHTASSATTYARRAARGDGDAEHEKGREGAAGTSAAVESVT</sequence>
<evidence type="ECO:0000313" key="2">
    <source>
        <dbReference type="EMBL" id="ASO19285.1"/>
    </source>
</evidence>
<name>A0A221W0I2_9PSEU</name>
<dbReference type="AlphaFoldDB" id="A0A221W0I2"/>
<accession>A0A221W0I2</accession>
<dbReference type="Proteomes" id="UP000204221">
    <property type="component" value="Chromosome"/>
</dbReference>
<dbReference type="EMBL" id="CP022521">
    <property type="protein sequence ID" value="ASO19285.1"/>
    <property type="molecule type" value="Genomic_DNA"/>
</dbReference>
<gene>
    <name evidence="2" type="ORF">AHOG_08200</name>
</gene>
<protein>
    <submittedName>
        <fullName evidence="2">Uncharacterized protein</fullName>
    </submittedName>
</protein>
<reference evidence="2 3" key="1">
    <citation type="submission" date="2017-07" db="EMBL/GenBank/DDBJ databases">
        <title>Complete genome sequence of Actinoalloteichus hoggarensis DSM 45943, type strain of Actinoalloteichus hoggarensis.</title>
        <authorList>
            <person name="Ruckert C."/>
            <person name="Nouioui I."/>
            <person name="Willmese J."/>
            <person name="van Wezel G."/>
            <person name="Klenk H.-P."/>
            <person name="Kalinowski J."/>
            <person name="Zotchev S.B."/>
        </authorList>
    </citation>
    <scope>NUCLEOTIDE SEQUENCE [LARGE SCALE GENOMIC DNA]</scope>
    <source>
        <strain evidence="2 3">DSM 45943</strain>
    </source>
</reference>
<feature type="region of interest" description="Disordered" evidence="1">
    <location>
        <begin position="1"/>
        <end position="46"/>
    </location>
</feature>
<evidence type="ECO:0000313" key="3">
    <source>
        <dbReference type="Proteomes" id="UP000204221"/>
    </source>
</evidence>
<dbReference type="KEGG" id="ahg:AHOG_08200"/>